<proteinExistence type="predicted"/>
<evidence type="ECO:0000313" key="1">
    <source>
        <dbReference type="EMBL" id="GGB42398.1"/>
    </source>
</evidence>
<dbReference type="Gene3D" id="3.40.50.300">
    <property type="entry name" value="P-loop containing nucleotide triphosphate hydrolases"/>
    <property type="match status" value="1"/>
</dbReference>
<accession>A0A916TEL3</accession>
<evidence type="ECO:0000313" key="2">
    <source>
        <dbReference type="Proteomes" id="UP000636793"/>
    </source>
</evidence>
<dbReference type="AlphaFoldDB" id="A0A916TEL3"/>
<organism evidence="1 2">
    <name type="scientific">Flexivirga endophytica</name>
    <dbReference type="NCBI Taxonomy" id="1849103"/>
    <lineage>
        <taxon>Bacteria</taxon>
        <taxon>Bacillati</taxon>
        <taxon>Actinomycetota</taxon>
        <taxon>Actinomycetes</taxon>
        <taxon>Micrococcales</taxon>
        <taxon>Dermacoccaceae</taxon>
        <taxon>Flexivirga</taxon>
    </lineage>
</organism>
<comment type="caution">
    <text evidence="1">The sequence shown here is derived from an EMBL/GenBank/DDBJ whole genome shotgun (WGS) entry which is preliminary data.</text>
</comment>
<reference evidence="1" key="2">
    <citation type="submission" date="2020-09" db="EMBL/GenBank/DDBJ databases">
        <authorList>
            <person name="Sun Q."/>
            <person name="Zhou Y."/>
        </authorList>
    </citation>
    <scope>NUCLEOTIDE SEQUENCE</scope>
    <source>
        <strain evidence="1">CGMCC 1.15085</strain>
    </source>
</reference>
<dbReference type="Pfam" id="PF13671">
    <property type="entry name" value="AAA_33"/>
    <property type="match status" value="1"/>
</dbReference>
<protein>
    <submittedName>
        <fullName evidence="1">Uncharacterized protein</fullName>
    </submittedName>
</protein>
<dbReference type="EMBL" id="BMHI01000005">
    <property type="protein sequence ID" value="GGB42398.1"/>
    <property type="molecule type" value="Genomic_DNA"/>
</dbReference>
<dbReference type="Proteomes" id="UP000636793">
    <property type="component" value="Unassembled WGS sequence"/>
</dbReference>
<dbReference type="InterPro" id="IPR027417">
    <property type="entry name" value="P-loop_NTPase"/>
</dbReference>
<keyword evidence="2" id="KW-1185">Reference proteome</keyword>
<sequence length="195" mass="20834">MRSAYAVCDTAAVTMIVQLVGPPACGKRTIGAALAERTGARLVDNHLINDPVFTALGVNGHGSLPPQAIPMAGRVRQIVHEAALAAPADISHIFTNWLVDTPEDARAADEIRNLARIRGADFYPVWLSCDPAEIRDRLVLPDRAVRNKLRDPSMVEDIVSRGTTPAPDDALQLDTSAGSPQAAAAQIVAWIDAHH</sequence>
<dbReference type="SUPFAM" id="SSF52540">
    <property type="entry name" value="P-loop containing nucleoside triphosphate hydrolases"/>
    <property type="match status" value="1"/>
</dbReference>
<reference evidence="1" key="1">
    <citation type="journal article" date="2014" name="Int. J. Syst. Evol. Microbiol.">
        <title>Complete genome sequence of Corynebacterium casei LMG S-19264T (=DSM 44701T), isolated from a smear-ripened cheese.</title>
        <authorList>
            <consortium name="US DOE Joint Genome Institute (JGI-PGF)"/>
            <person name="Walter F."/>
            <person name="Albersmeier A."/>
            <person name="Kalinowski J."/>
            <person name="Ruckert C."/>
        </authorList>
    </citation>
    <scope>NUCLEOTIDE SEQUENCE</scope>
    <source>
        <strain evidence="1">CGMCC 1.15085</strain>
    </source>
</reference>
<gene>
    <name evidence="1" type="ORF">GCM10011492_36740</name>
</gene>
<name>A0A916TEL3_9MICO</name>